<feature type="region of interest" description="Disordered" evidence="1">
    <location>
        <begin position="1"/>
        <end position="120"/>
    </location>
</feature>
<dbReference type="Proteomes" id="UP000002402">
    <property type="component" value="Chromosome"/>
</dbReference>
<dbReference type="AlphaFoldDB" id="Q1CXY2"/>
<dbReference type="EnsemblBacteria" id="ABF88582">
    <property type="protein sequence ID" value="ABF88582"/>
    <property type="gene ID" value="MXAN_6623"/>
</dbReference>
<evidence type="ECO:0000313" key="3">
    <source>
        <dbReference type="Proteomes" id="UP000002402"/>
    </source>
</evidence>
<accession>Q1CXY2</accession>
<dbReference type="STRING" id="246197.MXAN_6623"/>
<reference evidence="2 3" key="1">
    <citation type="journal article" date="2006" name="Proc. Natl. Acad. Sci. U.S.A.">
        <title>Evolution of sensory complexity recorded in a myxobacterial genome.</title>
        <authorList>
            <person name="Goldman B.S."/>
            <person name="Nierman W.C."/>
            <person name="Kaiser D."/>
            <person name="Slater S.C."/>
            <person name="Durkin A.S."/>
            <person name="Eisen J.A."/>
            <person name="Ronning C.M."/>
            <person name="Barbazuk W.B."/>
            <person name="Blanchard M."/>
            <person name="Field C."/>
            <person name="Halling C."/>
            <person name="Hinkle G."/>
            <person name="Iartchuk O."/>
            <person name="Kim H.S."/>
            <person name="Mackenzie C."/>
            <person name="Madupu R."/>
            <person name="Miller N."/>
            <person name="Shvartsbeyn A."/>
            <person name="Sullivan S.A."/>
            <person name="Vaudin M."/>
            <person name="Wiegand R."/>
            <person name="Kaplan H.B."/>
        </authorList>
    </citation>
    <scope>NUCLEOTIDE SEQUENCE [LARGE SCALE GENOMIC DNA]</scope>
    <source>
        <strain evidence="3">DK1622</strain>
    </source>
</reference>
<organism evidence="2 3">
    <name type="scientific">Myxococcus xanthus (strain DK1622)</name>
    <dbReference type="NCBI Taxonomy" id="246197"/>
    <lineage>
        <taxon>Bacteria</taxon>
        <taxon>Pseudomonadati</taxon>
        <taxon>Myxococcota</taxon>
        <taxon>Myxococcia</taxon>
        <taxon>Myxococcales</taxon>
        <taxon>Cystobacterineae</taxon>
        <taxon>Myxococcaceae</taxon>
        <taxon>Myxococcus</taxon>
    </lineage>
</organism>
<name>Q1CXY2_MYXXD</name>
<proteinExistence type="predicted"/>
<dbReference type="HOGENOM" id="CLU_1675989_0_0_7"/>
<dbReference type="KEGG" id="mxa:MXAN_6623"/>
<evidence type="ECO:0000313" key="2">
    <source>
        <dbReference type="EMBL" id="ABF88582.1"/>
    </source>
</evidence>
<gene>
    <name evidence="2" type="ordered locus">MXAN_6623</name>
</gene>
<feature type="compositionally biased region" description="Basic residues" evidence="1">
    <location>
        <begin position="1"/>
        <end position="60"/>
    </location>
</feature>
<feature type="compositionally biased region" description="Low complexity" evidence="1">
    <location>
        <begin position="105"/>
        <end position="115"/>
    </location>
</feature>
<keyword evidence="3" id="KW-1185">Reference proteome</keyword>
<evidence type="ECO:0000256" key="1">
    <source>
        <dbReference type="SAM" id="MobiDB-lite"/>
    </source>
</evidence>
<protein>
    <submittedName>
        <fullName evidence="2">Uncharacterized protein</fullName>
    </submittedName>
</protein>
<dbReference type="EMBL" id="CP000113">
    <property type="protein sequence ID" value="ABF88582.1"/>
    <property type="molecule type" value="Genomic_DNA"/>
</dbReference>
<sequence length="157" mass="17901">MRRRRPRPRRKPLWRRSPRLRRRPRPGRSPRLRRRPRPGRSRRPRRSPRWRRSPRRRRRPPGSSALGGRRPRRLPASNPPWGPAAPGGEAARDLEVGFLDEEEALSGAGAGSAEDGCSRSPLGLYVGFGRSGVMRTWSHPVVSMPGVPHLREVRATD</sequence>